<accession>A0A517YM34</accession>
<keyword evidence="4" id="KW-0328">Glycosyltransferase</keyword>
<dbReference type="RefSeq" id="WP_145098144.1">
    <property type="nucleotide sequence ID" value="NZ_CP036274.1"/>
</dbReference>
<comment type="similarity">
    <text evidence="1">Belongs to the glycosyltransferase 2 family. WaaE/KdtX subfamily.</text>
</comment>
<dbReference type="OrthoDB" id="9815923at2"/>
<dbReference type="InterPro" id="IPR029044">
    <property type="entry name" value="Nucleotide-diphossugar_trans"/>
</dbReference>
<dbReference type="KEGG" id="aagg:ETAA8_64290"/>
<feature type="region of interest" description="Disordered" evidence="2">
    <location>
        <begin position="256"/>
        <end position="280"/>
    </location>
</feature>
<keyword evidence="4" id="KW-0808">Transferase</keyword>
<dbReference type="EMBL" id="CP036274">
    <property type="protein sequence ID" value="QDU31276.1"/>
    <property type="molecule type" value="Genomic_DNA"/>
</dbReference>
<evidence type="ECO:0000256" key="1">
    <source>
        <dbReference type="ARBA" id="ARBA00038494"/>
    </source>
</evidence>
<feature type="domain" description="Glycosyltransferase 2-like" evidence="3">
    <location>
        <begin position="5"/>
        <end position="112"/>
    </location>
</feature>
<dbReference type="EC" id="2.4.1.-" evidence="4"/>
<dbReference type="PANTHER" id="PTHR43630:SF2">
    <property type="entry name" value="GLYCOSYLTRANSFERASE"/>
    <property type="match status" value="1"/>
</dbReference>
<dbReference type="AlphaFoldDB" id="A0A517YM34"/>
<dbReference type="InterPro" id="IPR001173">
    <property type="entry name" value="Glyco_trans_2-like"/>
</dbReference>
<evidence type="ECO:0000313" key="4">
    <source>
        <dbReference type="EMBL" id="QDU31276.1"/>
    </source>
</evidence>
<evidence type="ECO:0000313" key="5">
    <source>
        <dbReference type="Proteomes" id="UP000315017"/>
    </source>
</evidence>
<evidence type="ECO:0000259" key="3">
    <source>
        <dbReference type="Pfam" id="PF00535"/>
    </source>
</evidence>
<proteinExistence type="inferred from homology"/>
<reference evidence="4 5" key="1">
    <citation type="submission" date="2019-02" db="EMBL/GenBank/DDBJ databases">
        <title>Deep-cultivation of Planctomycetes and their phenomic and genomic characterization uncovers novel biology.</title>
        <authorList>
            <person name="Wiegand S."/>
            <person name="Jogler M."/>
            <person name="Boedeker C."/>
            <person name="Pinto D."/>
            <person name="Vollmers J."/>
            <person name="Rivas-Marin E."/>
            <person name="Kohn T."/>
            <person name="Peeters S.H."/>
            <person name="Heuer A."/>
            <person name="Rast P."/>
            <person name="Oberbeckmann S."/>
            <person name="Bunk B."/>
            <person name="Jeske O."/>
            <person name="Meyerdierks A."/>
            <person name="Storesund J.E."/>
            <person name="Kallscheuer N."/>
            <person name="Luecker S."/>
            <person name="Lage O.M."/>
            <person name="Pohl T."/>
            <person name="Merkel B.J."/>
            <person name="Hornburger P."/>
            <person name="Mueller R.-W."/>
            <person name="Bruemmer F."/>
            <person name="Labrenz M."/>
            <person name="Spormann A.M."/>
            <person name="Op den Camp H."/>
            <person name="Overmann J."/>
            <person name="Amann R."/>
            <person name="Jetten M.S.M."/>
            <person name="Mascher T."/>
            <person name="Medema M.H."/>
            <person name="Devos D.P."/>
            <person name="Kaster A.-K."/>
            <person name="Ovreas L."/>
            <person name="Rohde M."/>
            <person name="Galperin M.Y."/>
            <person name="Jogler C."/>
        </authorList>
    </citation>
    <scope>NUCLEOTIDE SEQUENCE [LARGE SCALE GENOMIC DNA]</scope>
    <source>
        <strain evidence="4 5">ETA_A8</strain>
    </source>
</reference>
<dbReference type="Gene3D" id="3.90.550.10">
    <property type="entry name" value="Spore Coat Polysaccharide Biosynthesis Protein SpsA, Chain A"/>
    <property type="match status" value="1"/>
</dbReference>
<dbReference type="CDD" id="cd02511">
    <property type="entry name" value="Beta4Glucosyltransferase"/>
    <property type="match status" value="1"/>
</dbReference>
<gene>
    <name evidence="4" type="primary">sunS_3</name>
    <name evidence="4" type="ORF">ETAA8_64290</name>
</gene>
<dbReference type="Pfam" id="PF00535">
    <property type="entry name" value="Glycos_transf_2"/>
    <property type="match status" value="1"/>
</dbReference>
<dbReference type="Proteomes" id="UP000315017">
    <property type="component" value="Chromosome"/>
</dbReference>
<dbReference type="GO" id="GO:0016757">
    <property type="term" value="F:glycosyltransferase activity"/>
    <property type="evidence" value="ECO:0007669"/>
    <property type="project" value="UniProtKB-KW"/>
</dbReference>
<sequence>MPRLTVLIPCKDEIRHIRACIESVRPIADEILIADSGSTDGTLEAVREMGDCRVIEREYVNSANFKNWAIPQAKHEWVMVVDADERVTPELAAEIREVLQAEPSVDGYWLRRDFYFLGHPIRHGGWETATLVRLFRRDCQYQPRRVHADVVVPSGKVAPLKGRLEHFTAIDLAHFIERQHRYSTWSALDSFEKGKRAGILKMLTHAPLRFFQLYFLRGVFLDGGAGMLICGLQAYYTFLKDIKLWALANDRSEECQQLAPRQPRGADAPGKSPQLLRASA</sequence>
<protein>
    <submittedName>
        <fullName evidence="4">SPBc2 prophage-derived glycosyltransferase SunS</fullName>
        <ecNumber evidence="4">2.4.1.-</ecNumber>
    </submittedName>
</protein>
<evidence type="ECO:0000256" key="2">
    <source>
        <dbReference type="SAM" id="MobiDB-lite"/>
    </source>
</evidence>
<keyword evidence="5" id="KW-1185">Reference proteome</keyword>
<name>A0A517YM34_9BACT</name>
<organism evidence="4 5">
    <name type="scientific">Anatilimnocola aggregata</name>
    <dbReference type="NCBI Taxonomy" id="2528021"/>
    <lineage>
        <taxon>Bacteria</taxon>
        <taxon>Pseudomonadati</taxon>
        <taxon>Planctomycetota</taxon>
        <taxon>Planctomycetia</taxon>
        <taxon>Pirellulales</taxon>
        <taxon>Pirellulaceae</taxon>
        <taxon>Anatilimnocola</taxon>
    </lineage>
</organism>
<dbReference type="PANTHER" id="PTHR43630">
    <property type="entry name" value="POLY-BETA-1,6-N-ACETYL-D-GLUCOSAMINE SYNTHASE"/>
    <property type="match status" value="1"/>
</dbReference>
<dbReference type="SUPFAM" id="SSF53448">
    <property type="entry name" value="Nucleotide-diphospho-sugar transferases"/>
    <property type="match status" value="1"/>
</dbReference>